<dbReference type="Gene3D" id="1.10.3670.10">
    <property type="entry name" value="Putative xylanase like domain"/>
    <property type="match status" value="1"/>
</dbReference>
<dbReference type="SUPFAM" id="SSF54001">
    <property type="entry name" value="Cysteine proteinases"/>
    <property type="match status" value="1"/>
</dbReference>
<name>A0A941BJ88_9BURK</name>
<dbReference type="AlphaFoldDB" id="A0A941BJ88"/>
<dbReference type="RefSeq" id="WP_210857222.1">
    <property type="nucleotide sequence ID" value="NZ_JAGQDD010000032.1"/>
</dbReference>
<keyword evidence="2" id="KW-1185">Reference proteome</keyword>
<dbReference type="Pfam" id="PF07313">
    <property type="entry name" value="AmiA-like"/>
    <property type="match status" value="1"/>
</dbReference>
<gene>
    <name evidence="1" type="ORF">KAK03_24035</name>
</gene>
<dbReference type="InterPro" id="IPR010846">
    <property type="entry name" value="AmiA-like"/>
</dbReference>
<accession>A0A941BJ88</accession>
<dbReference type="InterPro" id="IPR038765">
    <property type="entry name" value="Papain-like_cys_pep_sf"/>
</dbReference>
<protein>
    <submittedName>
        <fullName evidence="1">DUF1460 domain-containing protein</fullName>
    </submittedName>
</protein>
<evidence type="ECO:0000313" key="2">
    <source>
        <dbReference type="Proteomes" id="UP000676246"/>
    </source>
</evidence>
<evidence type="ECO:0000313" key="1">
    <source>
        <dbReference type="EMBL" id="MBQ0933558.1"/>
    </source>
</evidence>
<organism evidence="1 2">
    <name type="scientific">Ideonella alba</name>
    <dbReference type="NCBI Taxonomy" id="2824118"/>
    <lineage>
        <taxon>Bacteria</taxon>
        <taxon>Pseudomonadati</taxon>
        <taxon>Pseudomonadota</taxon>
        <taxon>Betaproteobacteria</taxon>
        <taxon>Burkholderiales</taxon>
        <taxon>Sphaerotilaceae</taxon>
        <taxon>Ideonella</taxon>
    </lineage>
</organism>
<reference evidence="1 2" key="1">
    <citation type="submission" date="2021-04" db="EMBL/GenBank/DDBJ databases">
        <title>The genome sequence of Ideonella sp. 3Y2.</title>
        <authorList>
            <person name="Liu Y."/>
        </authorList>
    </citation>
    <scope>NUCLEOTIDE SEQUENCE [LARGE SCALE GENOMIC DNA]</scope>
    <source>
        <strain evidence="1 2">3Y2</strain>
    </source>
</reference>
<dbReference type="Proteomes" id="UP000676246">
    <property type="component" value="Unassembled WGS sequence"/>
</dbReference>
<dbReference type="EMBL" id="JAGQDD010000032">
    <property type="protein sequence ID" value="MBQ0933558.1"/>
    <property type="molecule type" value="Genomic_DNA"/>
</dbReference>
<proteinExistence type="predicted"/>
<sequence>MMLNNPAHLGHDELAAASYRPTLVLELGERWSRERLEALLATLARERDVGKRMELACRELVGTPFLAESKLPLLPDGCLRFRLETMDCCTAIYNLIALVHSRDINVLGQSLASIRYADGALKNHPATGTFLGFASEVLFGRAVAKGFVSNVTAEVACGVELQSVRLNLQPHRRPHFLDANETIVLPRYASGSQEFLYISVESFSGIDWSRLRTGDIVLFTRGARLKDGSPNFDFVNHLGIASCEPDKIALLHSTRHFTVAPSRPGTGVFYDDACRREQIGFGYAGLFLGEEHAIDIDGDRIYGYDSSRKRSLVDYAQSNFAGIAVLRCGLPAACP</sequence>
<comment type="caution">
    <text evidence="1">The sequence shown here is derived from an EMBL/GenBank/DDBJ whole genome shotgun (WGS) entry which is preliminary data.</text>
</comment>